<sequence length="300" mass="33769">MCHSVAKSRECSPEPGDGCDTPRKRQLLPSRAVYSTDAAADGLLGMLANHADKQMPLLDQRELLRHRQQMPGNPRPVMSLEAAANAMHPATMEQLTVAVDSSNLDCKEEKAPSLVTLLGRSNKCCSSQVPEHVNSPCSMWEKSRFKERMDPTASPRRTATFTGGITQILPTTSLMRRHSFLLPDPTATFPSHSTHKRRASPSSPAWEQAEISATAYKRPRLVRRVSSQWRQELLPRDRAQTRERIMRSLHSHCQGDYEKLVLLLSSMEEEMLHIKMTSSNSYVQQAFELSTLVEHATLER</sequence>
<organism evidence="2 3">
    <name type="scientific">Peronospora matthiolae</name>
    <dbReference type="NCBI Taxonomy" id="2874970"/>
    <lineage>
        <taxon>Eukaryota</taxon>
        <taxon>Sar</taxon>
        <taxon>Stramenopiles</taxon>
        <taxon>Oomycota</taxon>
        <taxon>Peronosporomycetes</taxon>
        <taxon>Peronosporales</taxon>
        <taxon>Peronosporaceae</taxon>
        <taxon>Peronospora</taxon>
    </lineage>
</organism>
<reference evidence="2" key="1">
    <citation type="submission" date="2024-01" db="EMBL/GenBank/DDBJ databases">
        <authorList>
            <person name="Webb A."/>
        </authorList>
    </citation>
    <scope>NUCLEOTIDE SEQUENCE</scope>
    <source>
        <strain evidence="2">Pm1</strain>
    </source>
</reference>
<protein>
    <submittedName>
        <fullName evidence="2">Uncharacterized protein</fullName>
    </submittedName>
</protein>
<feature type="region of interest" description="Disordered" evidence="1">
    <location>
        <begin position="186"/>
        <end position="206"/>
    </location>
</feature>
<dbReference type="Proteomes" id="UP001162060">
    <property type="component" value="Unassembled WGS sequence"/>
</dbReference>
<evidence type="ECO:0000256" key="1">
    <source>
        <dbReference type="SAM" id="MobiDB-lite"/>
    </source>
</evidence>
<dbReference type="AlphaFoldDB" id="A0AAV1UME4"/>
<proteinExistence type="predicted"/>
<comment type="caution">
    <text evidence="2">The sequence shown here is derived from an EMBL/GenBank/DDBJ whole genome shotgun (WGS) entry which is preliminary data.</text>
</comment>
<name>A0AAV1UME4_9STRA</name>
<gene>
    <name evidence="2" type="ORF">PM001_LOCUS19942</name>
</gene>
<evidence type="ECO:0000313" key="2">
    <source>
        <dbReference type="EMBL" id="CAK7934792.1"/>
    </source>
</evidence>
<evidence type="ECO:0000313" key="3">
    <source>
        <dbReference type="Proteomes" id="UP001162060"/>
    </source>
</evidence>
<accession>A0AAV1UME4</accession>
<feature type="region of interest" description="Disordered" evidence="1">
    <location>
        <begin position="1"/>
        <end position="24"/>
    </location>
</feature>
<dbReference type="EMBL" id="CAKLBY020000217">
    <property type="protein sequence ID" value="CAK7934792.1"/>
    <property type="molecule type" value="Genomic_DNA"/>
</dbReference>